<sequence>MTGKELTKKEKIKRSQLERQLKNSKAERKSAIWIITLGIVFILIFGNMWINRNQEIKKDELILIAGTVSNKLELKREKSIGSSMIIQLDEYPRIDFKIGRFSAPGLKLTSLQNNIMVGDRIQIDILKDDYSNDRLSDQRTISVYGLRNDELEFLDVNSYNETRKKDRNSISMYLLLGFSFWVLGYGIYLKVKNEK</sequence>
<dbReference type="Proteomes" id="UP000029736">
    <property type="component" value="Unassembled WGS sequence"/>
</dbReference>
<protein>
    <recommendedName>
        <fullName evidence="4">SURF1-like protein</fullName>
    </recommendedName>
</protein>
<dbReference type="EMBL" id="JPOS01000105">
    <property type="protein sequence ID" value="KGE84860.1"/>
    <property type="molecule type" value="Genomic_DNA"/>
</dbReference>
<keyword evidence="1" id="KW-0812">Transmembrane</keyword>
<dbReference type="RefSeq" id="WP_044230167.1">
    <property type="nucleotide sequence ID" value="NZ_JPOS01000105.1"/>
</dbReference>
<dbReference type="AlphaFoldDB" id="A0A098RY88"/>
<evidence type="ECO:0008006" key="4">
    <source>
        <dbReference type="Google" id="ProtNLM"/>
    </source>
</evidence>
<evidence type="ECO:0000313" key="2">
    <source>
        <dbReference type="EMBL" id="KGE84860.1"/>
    </source>
</evidence>
<gene>
    <name evidence="2" type="ORF">IX84_31265</name>
</gene>
<proteinExistence type="predicted"/>
<accession>A0A098RY88</accession>
<evidence type="ECO:0000313" key="3">
    <source>
        <dbReference type="Proteomes" id="UP000029736"/>
    </source>
</evidence>
<name>A0A098RY88_9BACT</name>
<evidence type="ECO:0000256" key="1">
    <source>
        <dbReference type="SAM" id="Phobius"/>
    </source>
</evidence>
<dbReference type="STRING" id="1524460.IX84_31265"/>
<keyword evidence="3" id="KW-1185">Reference proteome</keyword>
<feature type="transmembrane region" description="Helical" evidence="1">
    <location>
        <begin position="170"/>
        <end position="189"/>
    </location>
</feature>
<reference evidence="2 3" key="1">
    <citation type="journal article" date="2014" name="Int. J. Syst. Evol. Microbiol.">
        <title>Phaeodactylibacter xiamenensis gen. nov., sp. nov., a member of the family Saprospiraceae isolated from the marine alga Phaeodactylum tricornutum.</title>
        <authorList>
            <person name="Chen Z.Jr."/>
            <person name="Lei X."/>
            <person name="Lai Q."/>
            <person name="Li Y."/>
            <person name="Zhang B."/>
            <person name="Zhang J."/>
            <person name="Zhang H."/>
            <person name="Yang L."/>
            <person name="Zheng W."/>
            <person name="Tian Y."/>
            <person name="Yu Z."/>
            <person name="Xu H.Jr."/>
            <person name="Zheng T."/>
        </authorList>
    </citation>
    <scope>NUCLEOTIDE SEQUENCE [LARGE SCALE GENOMIC DNA]</scope>
    <source>
        <strain evidence="2 3">KD52</strain>
    </source>
</reference>
<keyword evidence="1" id="KW-0472">Membrane</keyword>
<keyword evidence="1" id="KW-1133">Transmembrane helix</keyword>
<organism evidence="2 3">
    <name type="scientific">Phaeodactylibacter xiamenensis</name>
    <dbReference type="NCBI Taxonomy" id="1524460"/>
    <lineage>
        <taxon>Bacteria</taxon>
        <taxon>Pseudomonadati</taxon>
        <taxon>Bacteroidota</taxon>
        <taxon>Saprospiria</taxon>
        <taxon>Saprospirales</taxon>
        <taxon>Haliscomenobacteraceae</taxon>
        <taxon>Phaeodactylibacter</taxon>
    </lineage>
</organism>
<comment type="caution">
    <text evidence="2">The sequence shown here is derived from an EMBL/GenBank/DDBJ whole genome shotgun (WGS) entry which is preliminary data.</text>
</comment>
<feature type="transmembrane region" description="Helical" evidence="1">
    <location>
        <begin position="31"/>
        <end position="50"/>
    </location>
</feature>